<dbReference type="PROSITE" id="PS00284">
    <property type="entry name" value="SERPIN"/>
    <property type="match status" value="1"/>
</dbReference>
<feature type="chain" id="PRO_5032728510" description="Serpin domain-containing protein" evidence="5">
    <location>
        <begin position="26"/>
        <end position="412"/>
    </location>
</feature>
<dbReference type="InterPro" id="IPR023795">
    <property type="entry name" value="Serpin_CS"/>
</dbReference>
<dbReference type="SUPFAM" id="SSF56574">
    <property type="entry name" value="Serpins"/>
    <property type="match status" value="1"/>
</dbReference>
<dbReference type="AlphaFoldDB" id="A0A834XK82"/>
<dbReference type="InterPro" id="IPR042185">
    <property type="entry name" value="Serpin_sf_2"/>
</dbReference>
<keyword evidence="5" id="KW-0732">Signal</keyword>
<dbReference type="Gene3D" id="3.30.497.10">
    <property type="entry name" value="Antithrombin, subunit I, domain 2"/>
    <property type="match status" value="1"/>
</dbReference>
<gene>
    <name evidence="7" type="ORF">HCN44_007063</name>
</gene>
<dbReference type="EMBL" id="JACMRX010000005">
    <property type="protein sequence ID" value="KAF7988753.1"/>
    <property type="molecule type" value="Genomic_DNA"/>
</dbReference>
<dbReference type="CDD" id="cd19601">
    <property type="entry name" value="serpin42Da-like"/>
    <property type="match status" value="1"/>
</dbReference>
<dbReference type="Proteomes" id="UP000639338">
    <property type="component" value="Unassembled WGS sequence"/>
</dbReference>
<dbReference type="GO" id="GO:0005615">
    <property type="term" value="C:extracellular space"/>
    <property type="evidence" value="ECO:0007669"/>
    <property type="project" value="InterPro"/>
</dbReference>
<keyword evidence="3" id="KW-0722">Serine protease inhibitor</keyword>
<comment type="caution">
    <text evidence="7">The sequence shown here is derived from an EMBL/GenBank/DDBJ whole genome shotgun (WGS) entry which is preliminary data.</text>
</comment>
<evidence type="ECO:0000256" key="4">
    <source>
        <dbReference type="RuleBase" id="RU000411"/>
    </source>
</evidence>
<name>A0A834XK82_APHGI</name>
<sequence length="412" mass="47213">MLRGTIRVSFILIVISQLVIKHVTSNPRNYEVVTPFMISSDINEFSLNLYKKISEAENGNLISSPFSVWVLLSLLTIGTNRITKLHLESVLNHRPSDEYYTGVQLMIKSLKLAGSAEVHLSNKIFVNNWLKIHQRFQYLGKTIYDSNAQSVDFRDSLMTCNIINHWITQNTEGAIKGIVRPDNLDRETSMMLVSVLYFEGKWVNQFAPYGTRKRLFYLEDGTTTEIPTMYSRNYFKHIIVDYLGFTIIELPYKSTKSISMFVIYPNQHQNLHAVEASLLSTNLQNLMMTVEAKDTIFYLPKFTIESEINLEIPLRKLGIHDIFENYAADFTNFSNESIHVSSIIQKVVIEVTETGTMAAALSEGQLESRMSSTKIINVNRPFLVFIYCDGVNLFNGRVVNPEYPQKNIINPF</sequence>
<dbReference type="PANTHER" id="PTHR11461:SF211">
    <property type="entry name" value="GH10112P-RELATED"/>
    <property type="match status" value="1"/>
</dbReference>
<evidence type="ECO:0000313" key="8">
    <source>
        <dbReference type="Proteomes" id="UP000639338"/>
    </source>
</evidence>
<dbReference type="InterPro" id="IPR023796">
    <property type="entry name" value="Serpin_dom"/>
</dbReference>
<proteinExistence type="inferred from homology"/>
<reference evidence="7 8" key="1">
    <citation type="submission" date="2020-08" db="EMBL/GenBank/DDBJ databases">
        <title>Aphidius gifuensis genome sequencing and assembly.</title>
        <authorList>
            <person name="Du Z."/>
        </authorList>
    </citation>
    <scope>NUCLEOTIDE SEQUENCE [LARGE SCALE GENOMIC DNA]</scope>
    <source>
        <strain evidence="7">YNYX2018</strain>
        <tissue evidence="7">Adults</tissue>
    </source>
</reference>
<evidence type="ECO:0000256" key="3">
    <source>
        <dbReference type="ARBA" id="ARBA00022900"/>
    </source>
</evidence>
<feature type="signal peptide" evidence="5">
    <location>
        <begin position="1"/>
        <end position="25"/>
    </location>
</feature>
<dbReference type="PANTHER" id="PTHR11461">
    <property type="entry name" value="SERINE PROTEASE INHIBITOR, SERPIN"/>
    <property type="match status" value="1"/>
</dbReference>
<dbReference type="InterPro" id="IPR000215">
    <property type="entry name" value="Serpin_fam"/>
</dbReference>
<evidence type="ECO:0000313" key="7">
    <source>
        <dbReference type="EMBL" id="KAF7988753.1"/>
    </source>
</evidence>
<evidence type="ECO:0000256" key="1">
    <source>
        <dbReference type="ARBA" id="ARBA00009500"/>
    </source>
</evidence>
<dbReference type="Gene3D" id="2.30.39.10">
    <property type="entry name" value="Alpha-1-antitrypsin, domain 1"/>
    <property type="match status" value="1"/>
</dbReference>
<protein>
    <recommendedName>
        <fullName evidence="6">Serpin domain-containing protein</fullName>
    </recommendedName>
</protein>
<dbReference type="InterPro" id="IPR036186">
    <property type="entry name" value="Serpin_sf"/>
</dbReference>
<feature type="domain" description="Serpin" evidence="6">
    <location>
        <begin position="47"/>
        <end position="401"/>
    </location>
</feature>
<organism evidence="7 8">
    <name type="scientific">Aphidius gifuensis</name>
    <name type="common">Parasitoid wasp</name>
    <dbReference type="NCBI Taxonomy" id="684658"/>
    <lineage>
        <taxon>Eukaryota</taxon>
        <taxon>Metazoa</taxon>
        <taxon>Ecdysozoa</taxon>
        <taxon>Arthropoda</taxon>
        <taxon>Hexapoda</taxon>
        <taxon>Insecta</taxon>
        <taxon>Pterygota</taxon>
        <taxon>Neoptera</taxon>
        <taxon>Endopterygota</taxon>
        <taxon>Hymenoptera</taxon>
        <taxon>Apocrita</taxon>
        <taxon>Ichneumonoidea</taxon>
        <taxon>Braconidae</taxon>
        <taxon>Aphidiinae</taxon>
        <taxon>Aphidius</taxon>
    </lineage>
</organism>
<evidence type="ECO:0000259" key="6">
    <source>
        <dbReference type="SMART" id="SM00093"/>
    </source>
</evidence>
<dbReference type="SMART" id="SM00093">
    <property type="entry name" value="SERPIN"/>
    <property type="match status" value="1"/>
</dbReference>
<evidence type="ECO:0000256" key="5">
    <source>
        <dbReference type="SAM" id="SignalP"/>
    </source>
</evidence>
<dbReference type="InterPro" id="IPR042178">
    <property type="entry name" value="Serpin_sf_1"/>
</dbReference>
<keyword evidence="2" id="KW-0646">Protease inhibitor</keyword>
<dbReference type="OrthoDB" id="9440847at2759"/>
<dbReference type="GO" id="GO:0004867">
    <property type="term" value="F:serine-type endopeptidase inhibitor activity"/>
    <property type="evidence" value="ECO:0007669"/>
    <property type="project" value="UniProtKB-KW"/>
</dbReference>
<accession>A0A834XK82</accession>
<evidence type="ECO:0000256" key="2">
    <source>
        <dbReference type="ARBA" id="ARBA00022690"/>
    </source>
</evidence>
<comment type="similarity">
    <text evidence="1 4">Belongs to the serpin family.</text>
</comment>
<keyword evidence="8" id="KW-1185">Reference proteome</keyword>
<dbReference type="Pfam" id="PF00079">
    <property type="entry name" value="Serpin"/>
    <property type="match status" value="1"/>
</dbReference>